<proteinExistence type="predicted"/>
<feature type="domain" description="RRM" evidence="1">
    <location>
        <begin position="135"/>
        <end position="195"/>
    </location>
</feature>
<dbReference type="GeneID" id="54576019"/>
<dbReference type="SUPFAM" id="SSF54928">
    <property type="entry name" value="RNA-binding domain, RBD"/>
    <property type="match status" value="1"/>
</dbReference>
<dbReference type="GO" id="GO:0003723">
    <property type="term" value="F:RNA binding"/>
    <property type="evidence" value="ECO:0007669"/>
    <property type="project" value="InterPro"/>
</dbReference>
<evidence type="ECO:0000259" key="1">
    <source>
        <dbReference type="Pfam" id="PF00076"/>
    </source>
</evidence>
<dbReference type="InterPro" id="IPR035979">
    <property type="entry name" value="RBD_domain_sf"/>
</dbReference>
<dbReference type="Pfam" id="PF00076">
    <property type="entry name" value="RRM_1"/>
    <property type="match status" value="2"/>
</dbReference>
<dbReference type="EMBL" id="ML987189">
    <property type="protein sequence ID" value="KAF2256507.1"/>
    <property type="molecule type" value="Genomic_DNA"/>
</dbReference>
<evidence type="ECO:0000313" key="2">
    <source>
        <dbReference type="EMBL" id="KAF2256507.1"/>
    </source>
</evidence>
<dbReference type="AlphaFoldDB" id="A0A6A6J2D6"/>
<dbReference type="OrthoDB" id="272703at2759"/>
<dbReference type="RefSeq" id="XP_033691511.1">
    <property type="nucleotide sequence ID" value="XM_033822689.1"/>
</dbReference>
<protein>
    <recommendedName>
        <fullName evidence="1">RRM domain-containing protein</fullName>
    </recommendedName>
</protein>
<dbReference type="Proteomes" id="UP000800094">
    <property type="component" value="Unassembled WGS sequence"/>
</dbReference>
<keyword evidence="3" id="KW-1185">Reference proteome</keyword>
<dbReference type="InterPro" id="IPR012677">
    <property type="entry name" value="Nucleotide-bd_a/b_plait_sf"/>
</dbReference>
<name>A0A6A6J2D6_9PLEO</name>
<dbReference type="Gene3D" id="3.30.70.330">
    <property type="match status" value="2"/>
</dbReference>
<feature type="non-terminal residue" evidence="2">
    <location>
        <position position="1"/>
    </location>
</feature>
<reference evidence="2" key="1">
    <citation type="journal article" date="2020" name="Stud. Mycol.">
        <title>101 Dothideomycetes genomes: a test case for predicting lifestyles and emergence of pathogens.</title>
        <authorList>
            <person name="Haridas S."/>
            <person name="Albert R."/>
            <person name="Binder M."/>
            <person name="Bloem J."/>
            <person name="Labutti K."/>
            <person name="Salamov A."/>
            <person name="Andreopoulos B."/>
            <person name="Baker S."/>
            <person name="Barry K."/>
            <person name="Bills G."/>
            <person name="Bluhm B."/>
            <person name="Cannon C."/>
            <person name="Castanera R."/>
            <person name="Culley D."/>
            <person name="Daum C."/>
            <person name="Ezra D."/>
            <person name="Gonzalez J."/>
            <person name="Henrissat B."/>
            <person name="Kuo A."/>
            <person name="Liang C."/>
            <person name="Lipzen A."/>
            <person name="Lutzoni F."/>
            <person name="Magnuson J."/>
            <person name="Mondo S."/>
            <person name="Nolan M."/>
            <person name="Ohm R."/>
            <person name="Pangilinan J."/>
            <person name="Park H.-J."/>
            <person name="Ramirez L."/>
            <person name="Alfaro M."/>
            <person name="Sun H."/>
            <person name="Tritt A."/>
            <person name="Yoshinaga Y."/>
            <person name="Zwiers L.-H."/>
            <person name="Turgeon B."/>
            <person name="Goodwin S."/>
            <person name="Spatafora J."/>
            <person name="Crous P."/>
            <person name="Grigoriev I."/>
        </authorList>
    </citation>
    <scope>NUCLEOTIDE SEQUENCE</scope>
    <source>
        <strain evidence="2">CBS 122368</strain>
    </source>
</reference>
<sequence length="235" mass="26773">LRVPKRATRAEVEAVFKNAGLEVAELEMMICRFTFYNDCFCVVKLANEQQAERAVQLLNGNMSLGAPIITRPLDPGFVWGTRRTVEGVVGRHVFYDDDGITTAINPILEGRRIQLRVKTPGWGETTVSNRIRESREVIKRHFSKFGLESIGAIAPNYGDMKLHPRFLTFMDFTTKEGAEEAQRTMHDTEIEGRKVWLMDCDITPWKAYQIGRVDARRLADLQEKGLAPTEIDEEK</sequence>
<organism evidence="2 3">
    <name type="scientific">Trematosphaeria pertusa</name>
    <dbReference type="NCBI Taxonomy" id="390896"/>
    <lineage>
        <taxon>Eukaryota</taxon>
        <taxon>Fungi</taxon>
        <taxon>Dikarya</taxon>
        <taxon>Ascomycota</taxon>
        <taxon>Pezizomycotina</taxon>
        <taxon>Dothideomycetes</taxon>
        <taxon>Pleosporomycetidae</taxon>
        <taxon>Pleosporales</taxon>
        <taxon>Massarineae</taxon>
        <taxon>Trematosphaeriaceae</taxon>
        <taxon>Trematosphaeria</taxon>
    </lineage>
</organism>
<feature type="domain" description="RRM" evidence="1">
    <location>
        <begin position="3"/>
        <end position="64"/>
    </location>
</feature>
<evidence type="ECO:0000313" key="3">
    <source>
        <dbReference type="Proteomes" id="UP000800094"/>
    </source>
</evidence>
<accession>A0A6A6J2D6</accession>
<dbReference type="InterPro" id="IPR000504">
    <property type="entry name" value="RRM_dom"/>
</dbReference>
<gene>
    <name evidence="2" type="ORF">BU26DRAFT_389987</name>
</gene>
<feature type="non-terminal residue" evidence="2">
    <location>
        <position position="235"/>
    </location>
</feature>